<reference evidence="2" key="1">
    <citation type="journal article" date="2021" name="Nat. Commun.">
        <title>Genetic determinants of endophytism in the Arabidopsis root mycobiome.</title>
        <authorList>
            <person name="Mesny F."/>
            <person name="Miyauchi S."/>
            <person name="Thiergart T."/>
            <person name="Pickel B."/>
            <person name="Atanasova L."/>
            <person name="Karlsson M."/>
            <person name="Huettel B."/>
            <person name="Barry K.W."/>
            <person name="Haridas S."/>
            <person name="Chen C."/>
            <person name="Bauer D."/>
            <person name="Andreopoulos W."/>
            <person name="Pangilinan J."/>
            <person name="LaButti K."/>
            <person name="Riley R."/>
            <person name="Lipzen A."/>
            <person name="Clum A."/>
            <person name="Drula E."/>
            <person name="Henrissat B."/>
            <person name="Kohler A."/>
            <person name="Grigoriev I.V."/>
            <person name="Martin F.M."/>
            <person name="Hacquard S."/>
        </authorList>
    </citation>
    <scope>NUCLEOTIDE SEQUENCE</scope>
    <source>
        <strain evidence="2">MPI-CAGE-AT-0021</strain>
    </source>
</reference>
<keyword evidence="3" id="KW-1185">Reference proteome</keyword>
<dbReference type="EMBL" id="JAGMUU010000029">
    <property type="protein sequence ID" value="KAH7120188.1"/>
    <property type="molecule type" value="Genomic_DNA"/>
</dbReference>
<dbReference type="OrthoDB" id="5088358at2759"/>
<dbReference type="Proteomes" id="UP000717696">
    <property type="component" value="Unassembled WGS sequence"/>
</dbReference>
<evidence type="ECO:0000313" key="3">
    <source>
        <dbReference type="Proteomes" id="UP000717696"/>
    </source>
</evidence>
<dbReference type="InterPro" id="IPR046700">
    <property type="entry name" value="DUF6570"/>
</dbReference>
<dbReference type="Pfam" id="PF20209">
    <property type="entry name" value="DUF6570"/>
    <property type="match status" value="1"/>
</dbReference>
<feature type="domain" description="DUF6570" evidence="1">
    <location>
        <begin position="66"/>
        <end position="119"/>
    </location>
</feature>
<sequence>FTADLNLPALSEEDRSLVREFYTAPNDDKMHSCIRFREHWFDMKRNSLKICSRCITGSRDKERAPNEPYFSAANNLDFGEVPGNLPDLTMIEEMLIARVHVHVKTLQVRGAQYKYHRHVD</sequence>
<dbReference type="AlphaFoldDB" id="A0A9P9DJ91"/>
<protein>
    <recommendedName>
        <fullName evidence="1">DUF6570 domain-containing protein</fullName>
    </recommendedName>
</protein>
<feature type="non-terminal residue" evidence="2">
    <location>
        <position position="1"/>
    </location>
</feature>
<organism evidence="2 3">
    <name type="scientific">Dactylonectria estremocensis</name>
    <dbReference type="NCBI Taxonomy" id="1079267"/>
    <lineage>
        <taxon>Eukaryota</taxon>
        <taxon>Fungi</taxon>
        <taxon>Dikarya</taxon>
        <taxon>Ascomycota</taxon>
        <taxon>Pezizomycotina</taxon>
        <taxon>Sordariomycetes</taxon>
        <taxon>Hypocreomycetidae</taxon>
        <taxon>Hypocreales</taxon>
        <taxon>Nectriaceae</taxon>
        <taxon>Dactylonectria</taxon>
    </lineage>
</organism>
<evidence type="ECO:0000313" key="2">
    <source>
        <dbReference type="EMBL" id="KAH7120188.1"/>
    </source>
</evidence>
<name>A0A9P9DJ91_9HYPO</name>
<accession>A0A9P9DJ91</accession>
<proteinExistence type="predicted"/>
<evidence type="ECO:0000259" key="1">
    <source>
        <dbReference type="Pfam" id="PF20209"/>
    </source>
</evidence>
<gene>
    <name evidence="2" type="ORF">B0J13DRAFT_457544</name>
</gene>
<comment type="caution">
    <text evidence="2">The sequence shown here is derived from an EMBL/GenBank/DDBJ whole genome shotgun (WGS) entry which is preliminary data.</text>
</comment>